<dbReference type="Gene3D" id="2.30.110.10">
    <property type="entry name" value="Electron Transport, Fmn-binding Protein, Chain A"/>
    <property type="match status" value="1"/>
</dbReference>
<dbReference type="STRING" id="5539.A0A3E2HM95"/>
<name>A0A3E2HM95_SCYLI</name>
<reference evidence="1 2" key="1">
    <citation type="submission" date="2018-05" db="EMBL/GenBank/DDBJ databases">
        <title>Draft genome sequence of Scytalidium lignicola DSM 105466, a ubiquitous saprotrophic fungus.</title>
        <authorList>
            <person name="Buettner E."/>
            <person name="Gebauer A.M."/>
            <person name="Hofrichter M."/>
            <person name="Liers C."/>
            <person name="Kellner H."/>
        </authorList>
    </citation>
    <scope>NUCLEOTIDE SEQUENCE [LARGE SCALE GENOMIC DNA]</scope>
    <source>
        <strain evidence="1 2">DSM 105466</strain>
    </source>
</reference>
<dbReference type="Pfam" id="PF12900">
    <property type="entry name" value="Pyridox_ox_2"/>
    <property type="match status" value="1"/>
</dbReference>
<dbReference type="InterPro" id="IPR012349">
    <property type="entry name" value="Split_barrel_FMN-bd"/>
</dbReference>
<dbReference type="EMBL" id="NCSJ02000019">
    <property type="protein sequence ID" value="RFU34517.1"/>
    <property type="molecule type" value="Genomic_DNA"/>
</dbReference>
<feature type="non-terminal residue" evidence="1">
    <location>
        <position position="270"/>
    </location>
</feature>
<dbReference type="SUPFAM" id="SSF50475">
    <property type="entry name" value="FMN-binding split barrel"/>
    <property type="match status" value="1"/>
</dbReference>
<gene>
    <name evidence="1" type="ORF">B7463_g1809</name>
</gene>
<dbReference type="InterPro" id="IPR024747">
    <property type="entry name" value="Pyridox_Oxase-rel"/>
</dbReference>
<dbReference type="OMA" id="EMTSTQI"/>
<dbReference type="OrthoDB" id="444432at2759"/>
<keyword evidence="2" id="KW-1185">Reference proteome</keyword>
<dbReference type="AlphaFoldDB" id="A0A3E2HM95"/>
<evidence type="ECO:0008006" key="3">
    <source>
        <dbReference type="Google" id="ProtNLM"/>
    </source>
</evidence>
<dbReference type="PANTHER" id="PTHR34071">
    <property type="entry name" value="5-NITROIMIDAZOLE ANTIBIOTICS RESISTANCE PROTEIN, NIMA-FAMILY-RELATED PROTEIN-RELATED"/>
    <property type="match status" value="1"/>
</dbReference>
<comment type="caution">
    <text evidence="1">The sequence shown here is derived from an EMBL/GenBank/DDBJ whole genome shotgun (WGS) entry which is preliminary data.</text>
</comment>
<sequence length="270" mass="29709">MTTEGGTGYPQLTRNTVVRRKPRGHYDYKTIHEIVNTSKALQVTFKTTDPEDPFPAMLPMIGFMASYSSPDSTVSDPLDLYLHGYISSRLMRLGAAFEGGHEGFPITIGATHLDGLVLALTPNNHSYNYRSAVLHGYASPVTDPNEKIWAMERITNSVVSERWDNTRVPPTKTEMTSTQILKVSIVTASAKIRSGGPSDDRADMKNDELRSRVWTGVIPSWTAFGEPIPGTENTVRTVPAHVADFIRKENRVREGNAVASVSGQPLGYDS</sequence>
<evidence type="ECO:0000313" key="1">
    <source>
        <dbReference type="EMBL" id="RFU34517.1"/>
    </source>
</evidence>
<dbReference type="Proteomes" id="UP000258309">
    <property type="component" value="Unassembled WGS sequence"/>
</dbReference>
<evidence type="ECO:0000313" key="2">
    <source>
        <dbReference type="Proteomes" id="UP000258309"/>
    </source>
</evidence>
<accession>A0A3E2HM95</accession>
<organism evidence="1 2">
    <name type="scientific">Scytalidium lignicola</name>
    <name type="common">Hyphomycete</name>
    <dbReference type="NCBI Taxonomy" id="5539"/>
    <lineage>
        <taxon>Eukaryota</taxon>
        <taxon>Fungi</taxon>
        <taxon>Dikarya</taxon>
        <taxon>Ascomycota</taxon>
        <taxon>Pezizomycotina</taxon>
        <taxon>Leotiomycetes</taxon>
        <taxon>Leotiomycetes incertae sedis</taxon>
        <taxon>Scytalidium</taxon>
    </lineage>
</organism>
<feature type="non-terminal residue" evidence="1">
    <location>
        <position position="1"/>
    </location>
</feature>
<proteinExistence type="predicted"/>
<dbReference type="PANTHER" id="PTHR34071:SF2">
    <property type="entry name" value="FLAVIN-NUCLEOTIDE-BINDING PROTEIN"/>
    <property type="match status" value="1"/>
</dbReference>
<protein>
    <recommendedName>
        <fullName evidence="3">Flavin-nucleotide-binding protein</fullName>
    </recommendedName>
</protein>